<keyword evidence="1" id="KW-1185">Reference proteome</keyword>
<name>A0A7E5A1V9_PANRE</name>
<dbReference type="Proteomes" id="UP000492821">
    <property type="component" value="Unassembled WGS sequence"/>
</dbReference>
<dbReference type="WBParaSite" id="Pan_g9666.t1">
    <property type="protein sequence ID" value="Pan_g9666.t1"/>
    <property type="gene ID" value="Pan_g9666"/>
</dbReference>
<sequence length="69" mass="7391">MLGRISSINTHFGHVVIATVGATDFPASKSGEPFEVNPQTKATYNFAADINQLGSLSVFQCISLQGYSR</sequence>
<proteinExistence type="predicted"/>
<reference evidence="2" key="2">
    <citation type="submission" date="2020-10" db="UniProtKB">
        <authorList>
            <consortium name="WormBaseParasite"/>
        </authorList>
    </citation>
    <scope>IDENTIFICATION</scope>
</reference>
<protein>
    <submittedName>
        <fullName evidence="2">Phage tail protein</fullName>
    </submittedName>
</protein>
<dbReference type="AlphaFoldDB" id="A0A7E5A1V9"/>
<evidence type="ECO:0000313" key="2">
    <source>
        <dbReference type="WBParaSite" id="Pan_g9666.t1"/>
    </source>
</evidence>
<reference evidence="1" key="1">
    <citation type="journal article" date="2013" name="Genetics">
        <title>The draft genome and transcriptome of Panagrellus redivivus are shaped by the harsh demands of a free-living lifestyle.</title>
        <authorList>
            <person name="Srinivasan J."/>
            <person name="Dillman A.R."/>
            <person name="Macchietto M.G."/>
            <person name="Heikkinen L."/>
            <person name="Lakso M."/>
            <person name="Fracchia K.M."/>
            <person name="Antoshechkin I."/>
            <person name="Mortazavi A."/>
            <person name="Wong G."/>
            <person name="Sternberg P.W."/>
        </authorList>
    </citation>
    <scope>NUCLEOTIDE SEQUENCE [LARGE SCALE GENOMIC DNA]</scope>
    <source>
        <strain evidence="1">MT8872</strain>
    </source>
</reference>
<accession>A0A7E5A1V9</accession>
<organism evidence="1 2">
    <name type="scientific">Panagrellus redivivus</name>
    <name type="common">Microworm</name>
    <dbReference type="NCBI Taxonomy" id="6233"/>
    <lineage>
        <taxon>Eukaryota</taxon>
        <taxon>Metazoa</taxon>
        <taxon>Ecdysozoa</taxon>
        <taxon>Nematoda</taxon>
        <taxon>Chromadorea</taxon>
        <taxon>Rhabditida</taxon>
        <taxon>Tylenchina</taxon>
        <taxon>Panagrolaimomorpha</taxon>
        <taxon>Panagrolaimoidea</taxon>
        <taxon>Panagrolaimidae</taxon>
        <taxon>Panagrellus</taxon>
    </lineage>
</organism>
<evidence type="ECO:0000313" key="1">
    <source>
        <dbReference type="Proteomes" id="UP000492821"/>
    </source>
</evidence>